<protein>
    <submittedName>
        <fullName evidence="1">Uncharacterized protein</fullName>
    </submittedName>
</protein>
<proteinExistence type="predicted"/>
<sequence>MTFIVSDKTTIYDSVLYLVVETLAHYAENEWPSPSIEQLSDKTGYSEELILESLEFGETGEPPGLLQ</sequence>
<organism evidence="1 2">
    <name type="scientific">Alteribacter lacisalsi</name>
    <dbReference type="NCBI Taxonomy" id="2045244"/>
    <lineage>
        <taxon>Bacteria</taxon>
        <taxon>Bacillati</taxon>
        <taxon>Bacillota</taxon>
        <taxon>Bacilli</taxon>
        <taxon>Bacillales</taxon>
        <taxon>Bacillaceae</taxon>
        <taxon>Alteribacter</taxon>
    </lineage>
</organism>
<dbReference type="OrthoDB" id="2890371at2"/>
<gene>
    <name evidence="1" type="ORF">CR205_08140</name>
</gene>
<dbReference type="AlphaFoldDB" id="A0A2W0H9M6"/>
<dbReference type="EMBL" id="PDOF01000001">
    <property type="protein sequence ID" value="PYZ98543.1"/>
    <property type="molecule type" value="Genomic_DNA"/>
</dbReference>
<reference evidence="1 2" key="1">
    <citation type="submission" date="2017-10" db="EMBL/GenBank/DDBJ databases">
        <title>Bacillus sp. nov., a halophilic bacterium isolated from a Yangshapao Lake.</title>
        <authorList>
            <person name="Wang H."/>
        </authorList>
    </citation>
    <scope>NUCLEOTIDE SEQUENCE [LARGE SCALE GENOMIC DNA]</scope>
    <source>
        <strain evidence="1 2">YSP-3</strain>
    </source>
</reference>
<keyword evidence="2" id="KW-1185">Reference proteome</keyword>
<evidence type="ECO:0000313" key="1">
    <source>
        <dbReference type="EMBL" id="PYZ98543.1"/>
    </source>
</evidence>
<name>A0A2W0H9M6_9BACI</name>
<comment type="caution">
    <text evidence="1">The sequence shown here is derived from an EMBL/GenBank/DDBJ whole genome shotgun (WGS) entry which is preliminary data.</text>
</comment>
<accession>A0A2W0H9M6</accession>
<dbReference type="Proteomes" id="UP000248066">
    <property type="component" value="Unassembled WGS sequence"/>
</dbReference>
<evidence type="ECO:0000313" key="2">
    <source>
        <dbReference type="Proteomes" id="UP000248066"/>
    </source>
</evidence>
<dbReference type="RefSeq" id="WP_110518518.1">
    <property type="nucleotide sequence ID" value="NZ_PDOF01000001.1"/>
</dbReference>